<dbReference type="STRING" id="1798375.A2773_04060"/>
<dbReference type="FunFam" id="3.20.20.140:FF:000005">
    <property type="entry name" value="TatD family hydrolase"/>
    <property type="match status" value="1"/>
</dbReference>
<name>A0A1F5ZQT2_9BACT</name>
<keyword evidence="2" id="KW-0378">Hydrolase</keyword>
<dbReference type="Gene3D" id="3.20.20.140">
    <property type="entry name" value="Metal-dependent hydrolases"/>
    <property type="match status" value="1"/>
</dbReference>
<feature type="binding site" evidence="3">
    <location>
        <position position="140"/>
    </location>
    <ligand>
        <name>a divalent metal cation</name>
        <dbReference type="ChEBI" id="CHEBI:60240"/>
        <label>2</label>
    </ligand>
</feature>
<dbReference type="CDD" id="cd01310">
    <property type="entry name" value="TatD_DNAse"/>
    <property type="match status" value="1"/>
</dbReference>
<feature type="binding site" evidence="3">
    <location>
        <position position="8"/>
    </location>
    <ligand>
        <name>a divalent metal cation</name>
        <dbReference type="ChEBI" id="CHEBI:60240"/>
        <label>1</label>
    </ligand>
</feature>
<feature type="binding site" evidence="3">
    <location>
        <position position="165"/>
    </location>
    <ligand>
        <name>a divalent metal cation</name>
        <dbReference type="ChEBI" id="CHEBI:60240"/>
        <label>2</label>
    </ligand>
</feature>
<dbReference type="InterPro" id="IPR018228">
    <property type="entry name" value="DNase_TatD-rel_CS"/>
</dbReference>
<dbReference type="AlphaFoldDB" id="A0A1F5ZQT2"/>
<dbReference type="PANTHER" id="PTHR46124">
    <property type="entry name" value="D-AMINOACYL-TRNA DEACYLASE"/>
    <property type="match status" value="1"/>
</dbReference>
<accession>A0A1F5ZQT2</accession>
<dbReference type="Pfam" id="PF01026">
    <property type="entry name" value="TatD_DNase"/>
    <property type="match status" value="1"/>
</dbReference>
<dbReference type="GO" id="GO:0004536">
    <property type="term" value="F:DNA nuclease activity"/>
    <property type="evidence" value="ECO:0007669"/>
    <property type="project" value="InterPro"/>
</dbReference>
<dbReference type="Proteomes" id="UP000177383">
    <property type="component" value="Unassembled WGS sequence"/>
</dbReference>
<dbReference type="PANTHER" id="PTHR46124:SF2">
    <property type="entry name" value="D-AMINOACYL-TRNA DEACYLASE"/>
    <property type="match status" value="1"/>
</dbReference>
<reference evidence="4 5" key="1">
    <citation type="journal article" date="2016" name="Nat. Commun.">
        <title>Thousands of microbial genomes shed light on interconnected biogeochemical processes in an aquifer system.</title>
        <authorList>
            <person name="Anantharaman K."/>
            <person name="Brown C.T."/>
            <person name="Hug L.A."/>
            <person name="Sharon I."/>
            <person name="Castelle C.J."/>
            <person name="Probst A.J."/>
            <person name="Thomas B.C."/>
            <person name="Singh A."/>
            <person name="Wilkins M.J."/>
            <person name="Karaoz U."/>
            <person name="Brodie E.L."/>
            <person name="Williams K.H."/>
            <person name="Hubbard S.S."/>
            <person name="Banfield J.F."/>
        </authorList>
    </citation>
    <scope>NUCLEOTIDE SEQUENCE [LARGE SCALE GENOMIC DNA]</scope>
</reference>
<evidence type="ECO:0000256" key="2">
    <source>
        <dbReference type="ARBA" id="ARBA00022801"/>
    </source>
</evidence>
<proteinExistence type="predicted"/>
<dbReference type="PIRSF" id="PIRSF005902">
    <property type="entry name" value="DNase_TatD"/>
    <property type="match status" value="1"/>
</dbReference>
<evidence type="ECO:0008006" key="6">
    <source>
        <dbReference type="Google" id="ProtNLM"/>
    </source>
</evidence>
<evidence type="ECO:0000256" key="3">
    <source>
        <dbReference type="PIRSR" id="PIRSR005902-1"/>
    </source>
</evidence>
<dbReference type="NCBIfam" id="TIGR00010">
    <property type="entry name" value="YchF/TatD family DNA exonuclease"/>
    <property type="match status" value="1"/>
</dbReference>
<feature type="binding site" evidence="3">
    <location>
        <position position="213"/>
    </location>
    <ligand>
        <name>a divalent metal cation</name>
        <dbReference type="ChEBI" id="CHEBI:60240"/>
        <label>1</label>
    </ligand>
</feature>
<dbReference type="SUPFAM" id="SSF51556">
    <property type="entry name" value="Metallo-dependent hydrolases"/>
    <property type="match status" value="1"/>
</dbReference>
<feature type="binding site" evidence="3">
    <location>
        <position position="99"/>
    </location>
    <ligand>
        <name>a divalent metal cation</name>
        <dbReference type="ChEBI" id="CHEBI:60240"/>
        <label>1</label>
    </ligand>
</feature>
<dbReference type="InterPro" id="IPR032466">
    <property type="entry name" value="Metal_Hydrolase"/>
</dbReference>
<gene>
    <name evidence="4" type="ORF">A2773_04060</name>
</gene>
<organism evidence="4 5">
    <name type="scientific">Candidatus Gottesmanbacteria bacterium RIFCSPHIGHO2_01_FULL_39_10</name>
    <dbReference type="NCBI Taxonomy" id="1798375"/>
    <lineage>
        <taxon>Bacteria</taxon>
        <taxon>Candidatus Gottesmaniibacteriota</taxon>
    </lineage>
</organism>
<keyword evidence="1 3" id="KW-0479">Metal-binding</keyword>
<evidence type="ECO:0000313" key="5">
    <source>
        <dbReference type="Proteomes" id="UP000177383"/>
    </source>
</evidence>
<dbReference type="InterPro" id="IPR015991">
    <property type="entry name" value="TatD/YcfH-like"/>
</dbReference>
<dbReference type="GO" id="GO:0016788">
    <property type="term" value="F:hydrolase activity, acting on ester bonds"/>
    <property type="evidence" value="ECO:0007669"/>
    <property type="project" value="InterPro"/>
</dbReference>
<dbReference type="PROSITE" id="PS01090">
    <property type="entry name" value="TATD_2"/>
    <property type="match status" value="1"/>
</dbReference>
<dbReference type="InterPro" id="IPR001130">
    <property type="entry name" value="TatD-like"/>
</dbReference>
<evidence type="ECO:0000313" key="4">
    <source>
        <dbReference type="EMBL" id="OGG14761.1"/>
    </source>
</evidence>
<comment type="caution">
    <text evidence="4">The sequence shown here is derived from an EMBL/GenBank/DDBJ whole genome shotgun (WGS) entry which is preliminary data.</text>
</comment>
<sequence length="266" mass="30297">MLTFIDTHAHLNSKQYDADLPKVITSSKKAGVKRIIVPGFDLSTSAKSLGIARQYKNYCFGTCGIHPYHANKVYDLYEARQEMMKIIEENKEFIAAIGEVGLDYHLYGNEDATGKKNQQKELLKIEIELALQYNLPLILHCRNAWEDYVEILYIYKNDKLMGVSHCFEGGRLYLDKILSLGLFIGVNGLATFSSKVKNIIELIPLERMLLETDAPFLTPEPHRGTRNTPKNIRWVAKFVAGMQNITVTEVSQKTYENALSLFNMLK</sequence>
<feature type="binding site" evidence="3">
    <location>
        <position position="10"/>
    </location>
    <ligand>
        <name>a divalent metal cation</name>
        <dbReference type="ChEBI" id="CHEBI:60240"/>
        <label>1</label>
    </ligand>
</feature>
<dbReference type="GO" id="GO:0046872">
    <property type="term" value="F:metal ion binding"/>
    <property type="evidence" value="ECO:0007669"/>
    <property type="project" value="UniProtKB-KW"/>
</dbReference>
<protein>
    <recommendedName>
        <fullName evidence="6">Hydrolase TatD</fullName>
    </recommendedName>
</protein>
<dbReference type="EMBL" id="MFJE01000012">
    <property type="protein sequence ID" value="OGG14761.1"/>
    <property type="molecule type" value="Genomic_DNA"/>
</dbReference>
<dbReference type="PROSITE" id="PS01137">
    <property type="entry name" value="TATD_1"/>
    <property type="match status" value="1"/>
</dbReference>
<evidence type="ECO:0000256" key="1">
    <source>
        <dbReference type="ARBA" id="ARBA00022723"/>
    </source>
</evidence>